<comment type="similarity">
    <text evidence="8">Belongs to the TRAFAC class myosin-kinesin ATPase superfamily. Kinesin family. KIN-5/BimC subfamily.</text>
</comment>
<dbReference type="InterPro" id="IPR036961">
    <property type="entry name" value="Kinesin_motor_dom_sf"/>
</dbReference>
<comment type="caution">
    <text evidence="13">The sequence shown here is derived from an EMBL/GenBank/DDBJ whole genome shotgun (WGS) entry which is preliminary data.</text>
</comment>
<feature type="binding site" evidence="9">
    <location>
        <begin position="88"/>
        <end position="95"/>
    </location>
    <ligand>
        <name>ATP</name>
        <dbReference type="ChEBI" id="CHEBI:30616"/>
    </ligand>
</feature>
<dbReference type="SMART" id="SM00129">
    <property type="entry name" value="KISc"/>
    <property type="match status" value="1"/>
</dbReference>
<evidence type="ECO:0000256" key="3">
    <source>
        <dbReference type="ARBA" id="ARBA00022701"/>
    </source>
</evidence>
<keyword evidence="11" id="KW-0175">Coiled coil</keyword>
<feature type="non-terminal residue" evidence="13">
    <location>
        <position position="646"/>
    </location>
</feature>
<keyword evidence="3 10" id="KW-0493">Microtubule</keyword>
<dbReference type="PROSITE" id="PS00411">
    <property type="entry name" value="KINESIN_MOTOR_1"/>
    <property type="match status" value="1"/>
</dbReference>
<keyword evidence="14" id="KW-1185">Reference proteome</keyword>
<dbReference type="Gene3D" id="3.40.850.10">
    <property type="entry name" value="Kinesin motor domain"/>
    <property type="match status" value="1"/>
</dbReference>
<dbReference type="InterPro" id="IPR019821">
    <property type="entry name" value="Kinesin_motor_CS"/>
</dbReference>
<dbReference type="InterPro" id="IPR001752">
    <property type="entry name" value="Kinesin_motor_dom"/>
</dbReference>
<evidence type="ECO:0000256" key="10">
    <source>
        <dbReference type="RuleBase" id="RU000394"/>
    </source>
</evidence>
<dbReference type="GO" id="GO:0007051">
    <property type="term" value="P:spindle organization"/>
    <property type="evidence" value="ECO:0007669"/>
    <property type="project" value="UniProtKB-ARBA"/>
</dbReference>
<evidence type="ECO:0000256" key="4">
    <source>
        <dbReference type="ARBA" id="ARBA00022741"/>
    </source>
</evidence>
<accession>A0ABD2Q1Y7</accession>
<evidence type="ECO:0000313" key="14">
    <source>
        <dbReference type="Proteomes" id="UP001626550"/>
    </source>
</evidence>
<dbReference type="GO" id="GO:0005874">
    <property type="term" value="C:microtubule"/>
    <property type="evidence" value="ECO:0007669"/>
    <property type="project" value="UniProtKB-KW"/>
</dbReference>
<dbReference type="GO" id="GO:0003774">
    <property type="term" value="F:cytoskeletal motor activity"/>
    <property type="evidence" value="ECO:0007669"/>
    <property type="project" value="UniProtKB-UniRule"/>
</dbReference>
<evidence type="ECO:0000256" key="2">
    <source>
        <dbReference type="ARBA" id="ARBA00022490"/>
    </source>
</evidence>
<dbReference type="InterPro" id="IPR047241">
    <property type="entry name" value="KIF11-like_kin_motor_dom"/>
</dbReference>
<feature type="coiled-coil region" evidence="11">
    <location>
        <begin position="358"/>
        <end position="450"/>
    </location>
</feature>
<dbReference type="Proteomes" id="UP001626550">
    <property type="component" value="Unassembled WGS sequence"/>
</dbReference>
<keyword evidence="6 9" id="KW-0505">Motor protein</keyword>
<evidence type="ECO:0000259" key="12">
    <source>
        <dbReference type="PROSITE" id="PS50067"/>
    </source>
</evidence>
<keyword evidence="7" id="KW-0206">Cytoskeleton</keyword>
<organism evidence="13 14">
    <name type="scientific">Cichlidogyrus casuarinus</name>
    <dbReference type="NCBI Taxonomy" id="1844966"/>
    <lineage>
        <taxon>Eukaryota</taxon>
        <taxon>Metazoa</taxon>
        <taxon>Spiralia</taxon>
        <taxon>Lophotrochozoa</taxon>
        <taxon>Platyhelminthes</taxon>
        <taxon>Monogenea</taxon>
        <taxon>Monopisthocotylea</taxon>
        <taxon>Dactylogyridea</taxon>
        <taxon>Ancyrocephalidae</taxon>
        <taxon>Cichlidogyrus</taxon>
    </lineage>
</organism>
<dbReference type="SUPFAM" id="SSF52540">
    <property type="entry name" value="P-loop containing nucleoside triphosphate hydrolases"/>
    <property type="match status" value="1"/>
</dbReference>
<keyword evidence="4 9" id="KW-0547">Nucleotide-binding</keyword>
<evidence type="ECO:0000256" key="5">
    <source>
        <dbReference type="ARBA" id="ARBA00022840"/>
    </source>
</evidence>
<evidence type="ECO:0000256" key="8">
    <source>
        <dbReference type="ARBA" id="ARBA00034704"/>
    </source>
</evidence>
<evidence type="ECO:0000256" key="1">
    <source>
        <dbReference type="ARBA" id="ARBA00004245"/>
    </source>
</evidence>
<dbReference type="GO" id="GO:0005524">
    <property type="term" value="F:ATP binding"/>
    <property type="evidence" value="ECO:0007669"/>
    <property type="project" value="UniProtKB-UniRule"/>
</dbReference>
<reference evidence="13 14" key="1">
    <citation type="submission" date="2024-11" db="EMBL/GenBank/DDBJ databases">
        <title>Adaptive evolution of stress response genes in parasites aligns with host niche diversity.</title>
        <authorList>
            <person name="Hahn C."/>
            <person name="Resl P."/>
        </authorList>
    </citation>
    <scope>NUCLEOTIDE SEQUENCE [LARGE SCALE GENOMIC DNA]</scope>
    <source>
        <strain evidence="13">EGGRZ-B1_66</strain>
        <tissue evidence="13">Body</tissue>
    </source>
</reference>
<evidence type="ECO:0000256" key="9">
    <source>
        <dbReference type="PROSITE-ProRule" id="PRU00283"/>
    </source>
</evidence>
<dbReference type="PRINTS" id="PR00380">
    <property type="entry name" value="KINESINHEAVY"/>
</dbReference>
<dbReference type="PANTHER" id="PTHR47970:SF12">
    <property type="entry name" value="KINESIN FAMILY MEMBER 11"/>
    <property type="match status" value="1"/>
</dbReference>
<dbReference type="PANTHER" id="PTHR47970">
    <property type="entry name" value="KINESIN-LIKE PROTEIN KIF11"/>
    <property type="match status" value="1"/>
</dbReference>
<comment type="subcellular location">
    <subcellularLocation>
        <location evidence="1">Cytoplasm</location>
        <location evidence="1">Cytoskeleton</location>
    </subcellularLocation>
</comment>
<evidence type="ECO:0000256" key="7">
    <source>
        <dbReference type="ARBA" id="ARBA00023212"/>
    </source>
</evidence>
<dbReference type="InterPro" id="IPR027417">
    <property type="entry name" value="P-loop_NTPase"/>
</dbReference>
<evidence type="ECO:0000256" key="11">
    <source>
        <dbReference type="SAM" id="Coils"/>
    </source>
</evidence>
<protein>
    <recommendedName>
        <fullName evidence="10">Kinesin-like protein</fullName>
    </recommendedName>
</protein>
<proteinExistence type="inferred from homology"/>
<gene>
    <name evidence="13" type="primary">KIF11</name>
    <name evidence="13" type="ORF">Ciccas_008674</name>
</gene>
<dbReference type="AlphaFoldDB" id="A0ABD2Q1Y7"/>
<dbReference type="PROSITE" id="PS50067">
    <property type="entry name" value="KINESIN_MOTOR_2"/>
    <property type="match status" value="1"/>
</dbReference>
<dbReference type="CDD" id="cd01364">
    <property type="entry name" value="KISc_BimC_Eg5"/>
    <property type="match status" value="1"/>
</dbReference>
<sequence>MANNGQNIRVAVRVRPMNKREYEDGELNVISEVTNTKIVIKDKVNTTKTYSFDHIYKERGQEEIYRTTVAPLVDEVLAGYNCTVFAYGQTGTGKTYTITGERTDRLRYQLDTDPGSGIIPRVLTQLFDIQKQNNIDIAVRVSFLEIYNEELFDLLSESDKSYRLAIFDDLQRKGTVVVRDLREVTVHDKDTVLSIVQKGLNKRTTASTNMNAQSSRSHAIFTVTVHIKELDQRSNEECLRIGKFNLVDLAGSECVGRSGAVDQRLREAGSINQSLLTLRRVITSLVERSSHIPYRESKLTRLLQDSLGGRTKTSIIATISPGSRSLEETLATLEYAHRAKNIENKPEVNQRLNKLAFIKNYNLEMEQLRRDLEAARSKNGVFVDEENYKKLQIDLSQQRVRIDNLEERREYLETELQQMTELFQLNRQEVEQLRSHKDELNSELDKCKSDLLLVHAKLRQKHQQLVETNFLRKEHRATEQVLKKQASQLSRMAETAGKDVEQLQKKLANWKTLSRANKQYLDELPALFQTQYMGEPLESLEVAKERISSSVVVMASQIEQLQSWLCRTCEDQKERLHSVMEGFTEHLKEEDTRMLQHVDESSRSLISNIDQLKKSQWDTFLKGTLLRAVDDCFESVHDFQQRGQTV</sequence>
<keyword evidence="5 9" id="KW-0067">ATP-binding</keyword>
<dbReference type="FunFam" id="3.40.850.10:FF:000019">
    <property type="entry name" value="Kinesin-like protein KIN-5D"/>
    <property type="match status" value="1"/>
</dbReference>
<keyword evidence="2" id="KW-0963">Cytoplasm</keyword>
<dbReference type="Pfam" id="PF00225">
    <property type="entry name" value="Kinesin"/>
    <property type="match status" value="1"/>
</dbReference>
<feature type="coiled-coil region" evidence="11">
    <location>
        <begin position="486"/>
        <end position="513"/>
    </location>
</feature>
<evidence type="ECO:0000256" key="6">
    <source>
        <dbReference type="ARBA" id="ARBA00023175"/>
    </source>
</evidence>
<dbReference type="InterPro" id="IPR047149">
    <property type="entry name" value="KIF11-like"/>
</dbReference>
<evidence type="ECO:0000313" key="13">
    <source>
        <dbReference type="EMBL" id="KAL3312731.1"/>
    </source>
</evidence>
<name>A0ABD2Q1Y7_9PLAT</name>
<dbReference type="EMBL" id="JBJKFK010001575">
    <property type="protein sequence ID" value="KAL3312731.1"/>
    <property type="molecule type" value="Genomic_DNA"/>
</dbReference>
<feature type="domain" description="Kinesin motor" evidence="12">
    <location>
        <begin position="7"/>
        <end position="342"/>
    </location>
</feature>